<keyword evidence="2" id="KW-1185">Reference proteome</keyword>
<dbReference type="EMBL" id="PQWO01000010">
    <property type="protein sequence ID" value="PZD72525.1"/>
    <property type="molecule type" value="Genomic_DNA"/>
</dbReference>
<sequence length="78" mass="8556">MLLIQMLHLASMKLMLGGHLGPDVGCDRNILCDNSPLLPEELLLDSPRASNRSRMIVLNHWSTDGKPTVTISCFPAEA</sequence>
<reference evidence="1 2" key="1">
    <citation type="journal article" date="2018" name="Sci. Rep.">
        <title>A novel species of the marine cyanobacterium Acaryochloris with a unique pigment content and lifestyle.</title>
        <authorList>
            <person name="Partensky F."/>
            <person name="Six C."/>
            <person name="Ratin M."/>
            <person name="Garczarek L."/>
            <person name="Vaulot D."/>
            <person name="Probert I."/>
            <person name="Calteau A."/>
            <person name="Gourvil P."/>
            <person name="Marie D."/>
            <person name="Grebert T."/>
            <person name="Bouchier C."/>
            <person name="Le Panse S."/>
            <person name="Gachenot M."/>
            <person name="Rodriguez F."/>
            <person name="Garrido J.L."/>
        </authorList>
    </citation>
    <scope>NUCLEOTIDE SEQUENCE [LARGE SCALE GENOMIC DNA]</scope>
    <source>
        <strain evidence="1 2">RCC1774</strain>
    </source>
</reference>
<organism evidence="1 2">
    <name type="scientific">Acaryochloris thomasi RCC1774</name>
    <dbReference type="NCBI Taxonomy" id="1764569"/>
    <lineage>
        <taxon>Bacteria</taxon>
        <taxon>Bacillati</taxon>
        <taxon>Cyanobacteriota</taxon>
        <taxon>Cyanophyceae</taxon>
        <taxon>Acaryochloridales</taxon>
        <taxon>Acaryochloridaceae</taxon>
        <taxon>Acaryochloris</taxon>
        <taxon>Acaryochloris thomasi</taxon>
    </lineage>
</organism>
<dbReference type="AlphaFoldDB" id="A0A2W1JM36"/>
<name>A0A2W1JM36_9CYAN</name>
<dbReference type="Proteomes" id="UP000248857">
    <property type="component" value="Unassembled WGS sequence"/>
</dbReference>
<evidence type="ECO:0000313" key="1">
    <source>
        <dbReference type="EMBL" id="PZD72525.1"/>
    </source>
</evidence>
<gene>
    <name evidence="1" type="ORF">C1752_03615</name>
</gene>
<accession>A0A2W1JM36</accession>
<protein>
    <submittedName>
        <fullName evidence="1">Uncharacterized protein</fullName>
    </submittedName>
</protein>
<proteinExistence type="predicted"/>
<evidence type="ECO:0000313" key="2">
    <source>
        <dbReference type="Proteomes" id="UP000248857"/>
    </source>
</evidence>
<comment type="caution">
    <text evidence="1">The sequence shown here is derived from an EMBL/GenBank/DDBJ whole genome shotgun (WGS) entry which is preliminary data.</text>
</comment>